<dbReference type="AlphaFoldDB" id="A0A7K0DNI0"/>
<evidence type="ECO:0000313" key="1">
    <source>
        <dbReference type="EMBL" id="MQY27306.1"/>
    </source>
</evidence>
<comment type="caution">
    <text evidence="1">The sequence shown here is derived from an EMBL/GenBank/DDBJ whole genome shotgun (WGS) entry which is preliminary data.</text>
</comment>
<keyword evidence="2" id="KW-1185">Reference proteome</keyword>
<gene>
    <name evidence="1" type="ORF">NRB56_28890</name>
</gene>
<reference evidence="1 2" key="1">
    <citation type="submission" date="2019-10" db="EMBL/GenBank/DDBJ databases">
        <title>Nocardia macrotermitis sp. nov. and Nocardia aurantia sp. nov., isolated from the gut of fungus growing-termite Macrotermes natalensis.</title>
        <authorList>
            <person name="Benndorf R."/>
            <person name="Schwitalla J."/>
            <person name="Martin K."/>
            <person name="De Beer W."/>
            <person name="Kaster A.-K."/>
            <person name="Vollmers J."/>
            <person name="Poulsen M."/>
            <person name="Beemelmanns C."/>
        </authorList>
    </citation>
    <scope>NUCLEOTIDE SEQUENCE [LARGE SCALE GENOMIC DNA]</scope>
    <source>
        <strain evidence="1 2">RB56</strain>
    </source>
</reference>
<dbReference type="RefSeq" id="WP_153342339.1">
    <property type="nucleotide sequence ID" value="NZ_WEGI01000006.1"/>
</dbReference>
<dbReference type="Gene3D" id="2.120.10.70">
    <property type="entry name" value="Fucose-specific lectin"/>
    <property type="match status" value="1"/>
</dbReference>
<accession>A0A7K0DNI0</accession>
<dbReference type="SUPFAM" id="SSF89372">
    <property type="entry name" value="Fucose-specific lectin"/>
    <property type="match status" value="1"/>
</dbReference>
<organism evidence="1 2">
    <name type="scientific">Nocardia aurantia</name>
    <dbReference type="NCBI Taxonomy" id="2585199"/>
    <lineage>
        <taxon>Bacteria</taxon>
        <taxon>Bacillati</taxon>
        <taxon>Actinomycetota</taxon>
        <taxon>Actinomycetes</taxon>
        <taxon>Mycobacteriales</taxon>
        <taxon>Nocardiaceae</taxon>
        <taxon>Nocardia</taxon>
    </lineage>
</organism>
<evidence type="ECO:0000313" key="2">
    <source>
        <dbReference type="Proteomes" id="UP000431401"/>
    </source>
</evidence>
<dbReference type="EMBL" id="WEGI01000006">
    <property type="protein sequence ID" value="MQY27306.1"/>
    <property type="molecule type" value="Genomic_DNA"/>
</dbReference>
<evidence type="ECO:0008006" key="3">
    <source>
        <dbReference type="Google" id="ProtNLM"/>
    </source>
</evidence>
<dbReference type="Proteomes" id="UP000431401">
    <property type="component" value="Unassembled WGS sequence"/>
</dbReference>
<name>A0A7K0DNI0_9NOCA</name>
<dbReference type="CDD" id="cd15482">
    <property type="entry name" value="Sialidase_non-viral"/>
    <property type="match status" value="1"/>
</dbReference>
<sequence length="318" mass="34941">MPIPPMLPILHTHVPAMVWLEDGDDNFVRWSESTQAIGTVLRWPEAQLLDDRRAGDTPSITGRGSGAVMVWRGGDPDRRLWWSRLSGSSSTAGGPVWSPQQPVRSAPPGGFPPELIVTASPPAVGRFGDRVFLAWMDPRDNPPQHLCLAELQGDQWGPTIRLAGAITQNAVAFGEHSGLLHMTLRGYGPHDTYIDWYTFNGESWHYRGKQNQFAASSGPALASDGATLHMAWRRAGDDHLGWSTFNGETWSPEIVLTDRRSAAAPALAQTDSGKVAMVWAGATGDNRLWWSVFDGNHWSEQQPFPDRWSNRGHPAALA</sequence>
<proteinExistence type="predicted"/>
<protein>
    <recommendedName>
        <fullName evidence="3">Exo-alpha-sialidase</fullName>
    </recommendedName>
</protein>
<dbReference type="OrthoDB" id="4147030at2"/>